<name>A0A8T0UVI5_PANVG</name>
<dbReference type="AlphaFoldDB" id="A0A8T0UVI5"/>
<dbReference type="Proteomes" id="UP000823388">
    <property type="component" value="Chromosome 3K"/>
</dbReference>
<comment type="caution">
    <text evidence="1">The sequence shown here is derived from an EMBL/GenBank/DDBJ whole genome shotgun (WGS) entry which is preliminary data.</text>
</comment>
<reference evidence="1" key="1">
    <citation type="submission" date="2020-05" db="EMBL/GenBank/DDBJ databases">
        <title>WGS assembly of Panicum virgatum.</title>
        <authorList>
            <person name="Lovell J.T."/>
            <person name="Jenkins J."/>
            <person name="Shu S."/>
            <person name="Juenger T.E."/>
            <person name="Schmutz J."/>
        </authorList>
    </citation>
    <scope>NUCLEOTIDE SEQUENCE</scope>
    <source>
        <strain evidence="1">AP13</strain>
    </source>
</reference>
<proteinExistence type="predicted"/>
<sequence>MIDDVIPKVLREVLDCRPIAEPRLPSPNPIYYSGYQYPMYSVNNYNYTYNFGPSQYSMPLDSPYKVEEQEALSSLCVAVHARLISQDPDLASRFDQIGKEIGRDMGEDMVVASKRRCWGTAASPMILYESPNGACCIS</sequence>
<gene>
    <name evidence="1" type="ORF">PVAP13_3KG272827</name>
</gene>
<evidence type="ECO:0000313" key="1">
    <source>
        <dbReference type="EMBL" id="KAG2628312.1"/>
    </source>
</evidence>
<protein>
    <submittedName>
        <fullName evidence="1">Uncharacterized protein</fullName>
    </submittedName>
</protein>
<accession>A0A8T0UVI5</accession>
<dbReference type="EMBL" id="CM029041">
    <property type="protein sequence ID" value="KAG2628312.1"/>
    <property type="molecule type" value="Genomic_DNA"/>
</dbReference>
<evidence type="ECO:0000313" key="2">
    <source>
        <dbReference type="Proteomes" id="UP000823388"/>
    </source>
</evidence>
<organism evidence="1 2">
    <name type="scientific">Panicum virgatum</name>
    <name type="common">Blackwell switchgrass</name>
    <dbReference type="NCBI Taxonomy" id="38727"/>
    <lineage>
        <taxon>Eukaryota</taxon>
        <taxon>Viridiplantae</taxon>
        <taxon>Streptophyta</taxon>
        <taxon>Embryophyta</taxon>
        <taxon>Tracheophyta</taxon>
        <taxon>Spermatophyta</taxon>
        <taxon>Magnoliopsida</taxon>
        <taxon>Liliopsida</taxon>
        <taxon>Poales</taxon>
        <taxon>Poaceae</taxon>
        <taxon>PACMAD clade</taxon>
        <taxon>Panicoideae</taxon>
        <taxon>Panicodae</taxon>
        <taxon>Paniceae</taxon>
        <taxon>Panicinae</taxon>
        <taxon>Panicum</taxon>
        <taxon>Panicum sect. Hiantes</taxon>
    </lineage>
</organism>
<keyword evidence="2" id="KW-1185">Reference proteome</keyword>